<keyword evidence="2" id="KW-0489">Methyltransferase</keyword>
<dbReference type="GO" id="GO:0008168">
    <property type="term" value="F:methyltransferase activity"/>
    <property type="evidence" value="ECO:0007669"/>
    <property type="project" value="UniProtKB-KW"/>
</dbReference>
<organism evidence="2 3">
    <name type="scientific">Desulfoplanes formicivorans</name>
    <dbReference type="NCBI Taxonomy" id="1592317"/>
    <lineage>
        <taxon>Bacteria</taxon>
        <taxon>Pseudomonadati</taxon>
        <taxon>Thermodesulfobacteriota</taxon>
        <taxon>Desulfovibrionia</taxon>
        <taxon>Desulfovibrionales</taxon>
        <taxon>Desulfoplanaceae</taxon>
        <taxon>Desulfoplanes</taxon>
    </lineage>
</organism>
<dbReference type="SUPFAM" id="SSF53335">
    <property type="entry name" value="S-adenosyl-L-methionine-dependent methyltransferases"/>
    <property type="match status" value="1"/>
</dbReference>
<proteinExistence type="predicted"/>
<dbReference type="PANTHER" id="PTHR42912">
    <property type="entry name" value="METHYLTRANSFERASE"/>
    <property type="match status" value="1"/>
</dbReference>
<dbReference type="Pfam" id="PF13649">
    <property type="entry name" value="Methyltransf_25"/>
    <property type="match status" value="1"/>
</dbReference>
<dbReference type="InterPro" id="IPR041698">
    <property type="entry name" value="Methyltransf_25"/>
</dbReference>
<dbReference type="GO" id="GO:0032259">
    <property type="term" value="P:methylation"/>
    <property type="evidence" value="ECO:0007669"/>
    <property type="project" value="UniProtKB-KW"/>
</dbReference>
<dbReference type="OrthoDB" id="9808140at2"/>
<dbReference type="EMBL" id="BDFE01000009">
    <property type="protein sequence ID" value="GAU08178.1"/>
    <property type="molecule type" value="Genomic_DNA"/>
</dbReference>
<gene>
    <name evidence="2" type="ORF">DPF_0881</name>
</gene>
<sequence>MKPAPDRSAEYQVVAPVYDRLIAPLLASEYHKAQILTEHIKAKTVVDLCCGTGVLAKQLATGGFTVTGVDLSVDMLKQARGKHHPNLTFLHANAARTGLPADRFDLAIISMALHEKPADLREQIMLEAKRLITPSGHILLIDYSRPTSLTGRFARMVAEAIERLAGREHHAHYRTFIAAGGLEGLIDRANMVVRACHSFHMGLIKVCLTSTTHP</sequence>
<accession>A0A194AFS1</accession>
<dbReference type="AlphaFoldDB" id="A0A194AFS1"/>
<dbReference type="RefSeq" id="WP_069857664.1">
    <property type="nucleotide sequence ID" value="NZ_BDFE01000009.1"/>
</dbReference>
<dbReference type="CDD" id="cd02440">
    <property type="entry name" value="AdoMet_MTases"/>
    <property type="match status" value="1"/>
</dbReference>
<comment type="caution">
    <text evidence="2">The sequence shown here is derived from an EMBL/GenBank/DDBJ whole genome shotgun (WGS) entry which is preliminary data.</text>
</comment>
<dbReference type="InterPro" id="IPR029063">
    <property type="entry name" value="SAM-dependent_MTases_sf"/>
</dbReference>
<keyword evidence="2" id="KW-0808">Transferase</keyword>
<evidence type="ECO:0000313" key="2">
    <source>
        <dbReference type="EMBL" id="GAU08178.1"/>
    </source>
</evidence>
<name>A0A194AFS1_9BACT</name>
<evidence type="ECO:0000259" key="1">
    <source>
        <dbReference type="Pfam" id="PF13649"/>
    </source>
</evidence>
<dbReference type="Gene3D" id="3.40.50.150">
    <property type="entry name" value="Vaccinia Virus protein VP39"/>
    <property type="match status" value="1"/>
</dbReference>
<dbReference type="STRING" id="1592317.DPF_0881"/>
<keyword evidence="3" id="KW-1185">Reference proteome</keyword>
<protein>
    <submittedName>
        <fullName evidence="2">Type 11 methyltransferase</fullName>
    </submittedName>
</protein>
<dbReference type="Proteomes" id="UP000095200">
    <property type="component" value="Unassembled WGS sequence"/>
</dbReference>
<feature type="domain" description="Methyltransferase" evidence="1">
    <location>
        <begin position="45"/>
        <end position="136"/>
    </location>
</feature>
<reference evidence="3" key="1">
    <citation type="submission" date="2016-06" db="EMBL/GenBank/DDBJ databases">
        <title>Draft genome sequence of Desulfoplanes formicivorans strain Pf12B.</title>
        <authorList>
            <person name="Watanabe M."/>
            <person name="Kojima H."/>
            <person name="Fukui M."/>
        </authorList>
    </citation>
    <scope>NUCLEOTIDE SEQUENCE [LARGE SCALE GENOMIC DNA]</scope>
    <source>
        <strain evidence="3">Pf12B</strain>
    </source>
</reference>
<dbReference type="InterPro" id="IPR050508">
    <property type="entry name" value="Methyltransf_Superfamily"/>
</dbReference>
<evidence type="ECO:0000313" key="3">
    <source>
        <dbReference type="Proteomes" id="UP000095200"/>
    </source>
</evidence>